<name>A0A9I9E4H9_CUCME</name>
<protein>
    <submittedName>
        <fullName evidence="1">Uncharacterized protein</fullName>
    </submittedName>
</protein>
<proteinExistence type="predicted"/>
<dbReference type="Gramene" id="MELO3C028617.2.1">
    <property type="protein sequence ID" value="MELO3C028617.2.1"/>
    <property type="gene ID" value="MELO3C028617.2"/>
</dbReference>
<reference evidence="1" key="1">
    <citation type="submission" date="2023-03" db="UniProtKB">
        <authorList>
            <consortium name="EnsemblPlants"/>
        </authorList>
    </citation>
    <scope>IDENTIFICATION</scope>
</reference>
<dbReference type="EnsemblPlants" id="MELO3C028617.2.1">
    <property type="protein sequence ID" value="MELO3C028617.2.1"/>
    <property type="gene ID" value="MELO3C028617.2"/>
</dbReference>
<organism evidence="1">
    <name type="scientific">Cucumis melo</name>
    <name type="common">Muskmelon</name>
    <dbReference type="NCBI Taxonomy" id="3656"/>
    <lineage>
        <taxon>Eukaryota</taxon>
        <taxon>Viridiplantae</taxon>
        <taxon>Streptophyta</taxon>
        <taxon>Embryophyta</taxon>
        <taxon>Tracheophyta</taxon>
        <taxon>Spermatophyta</taxon>
        <taxon>Magnoliopsida</taxon>
        <taxon>eudicotyledons</taxon>
        <taxon>Gunneridae</taxon>
        <taxon>Pentapetalae</taxon>
        <taxon>rosids</taxon>
        <taxon>fabids</taxon>
        <taxon>Cucurbitales</taxon>
        <taxon>Cucurbitaceae</taxon>
        <taxon>Benincaseae</taxon>
        <taxon>Cucumis</taxon>
    </lineage>
</organism>
<dbReference type="AlphaFoldDB" id="A0A9I9E4H9"/>
<sequence length="133" mass="14875">MAGRVFLMGTLSRNEISLPCLLIAYLEVTLLRAAHSSFPDRKLCCCWVLCQSQCLCSIEIVLLHIHEPAQACKLGTVSTRRTKRKPDSIAVCFKLHNGIAKMPNRLPSFKPTIALPHTVSPSQRGPRRTVPRR</sequence>
<accession>A0A9I9E4H9</accession>
<evidence type="ECO:0000313" key="1">
    <source>
        <dbReference type="EnsemblPlants" id="MELO3C028617.2.1"/>
    </source>
</evidence>